<dbReference type="Pfam" id="PF00493">
    <property type="entry name" value="MCM"/>
    <property type="match status" value="1"/>
</dbReference>
<dbReference type="PANTHER" id="PTHR11630:SF42">
    <property type="entry name" value="DNA REPLICATION LICENSING FACTOR MCM5"/>
    <property type="match status" value="1"/>
</dbReference>
<dbReference type="OrthoDB" id="10036721at2759"/>
<dbReference type="PANTHER" id="PTHR11630">
    <property type="entry name" value="DNA REPLICATION LICENSING FACTOR MCM FAMILY MEMBER"/>
    <property type="match status" value="1"/>
</dbReference>
<dbReference type="InterPro" id="IPR001208">
    <property type="entry name" value="MCM_dom"/>
</dbReference>
<evidence type="ECO:0000259" key="6">
    <source>
        <dbReference type="PROSITE" id="PS50051"/>
    </source>
</evidence>
<dbReference type="Gene3D" id="3.40.50.300">
    <property type="entry name" value="P-loop containing nucleotide triphosphate hydrolases"/>
    <property type="match status" value="2"/>
</dbReference>
<accession>A0A8C5M0V9</accession>
<keyword evidence="4 5" id="KW-0238">DNA-binding</keyword>
<keyword evidence="2 5" id="KW-0547">Nucleotide-binding</keyword>
<keyword evidence="3 5" id="KW-0067">ATP-binding</keyword>
<dbReference type="SMART" id="SM00350">
    <property type="entry name" value="MCM"/>
    <property type="match status" value="1"/>
</dbReference>
<keyword evidence="8" id="KW-1185">Reference proteome</keyword>
<protein>
    <recommendedName>
        <fullName evidence="6">MCM C-terminal AAA(+) ATPase domain-containing protein</fullName>
    </recommendedName>
</protein>
<dbReference type="Proteomes" id="UP000694569">
    <property type="component" value="Unplaced"/>
</dbReference>
<dbReference type="Ensembl" id="ENSLLET00000007272.1">
    <property type="protein sequence ID" value="ENSLLEP00000006984.1"/>
    <property type="gene ID" value="ENSLLEG00000004416.1"/>
</dbReference>
<dbReference type="SUPFAM" id="SSF52540">
    <property type="entry name" value="P-loop containing nucleoside triphosphate hydrolases"/>
    <property type="match status" value="1"/>
</dbReference>
<dbReference type="GO" id="GO:0003697">
    <property type="term" value="F:single-stranded DNA binding"/>
    <property type="evidence" value="ECO:0007669"/>
    <property type="project" value="TreeGrafter"/>
</dbReference>
<feature type="domain" description="MCM C-terminal AAA(+) ATPase" evidence="6">
    <location>
        <begin position="1"/>
        <end position="161"/>
    </location>
</feature>
<dbReference type="GO" id="GO:0005634">
    <property type="term" value="C:nucleus"/>
    <property type="evidence" value="ECO:0007669"/>
    <property type="project" value="TreeGrafter"/>
</dbReference>
<dbReference type="AlphaFoldDB" id="A0A8C5M0V9"/>
<reference evidence="7" key="1">
    <citation type="submission" date="2025-08" db="UniProtKB">
        <authorList>
            <consortium name="Ensembl"/>
        </authorList>
    </citation>
    <scope>IDENTIFICATION</scope>
</reference>
<evidence type="ECO:0000256" key="1">
    <source>
        <dbReference type="ARBA" id="ARBA00008010"/>
    </source>
</evidence>
<dbReference type="PRINTS" id="PR01657">
    <property type="entry name" value="MCMFAMILY"/>
</dbReference>
<name>A0A8C5M0V9_9ANUR</name>
<dbReference type="Pfam" id="PF17855">
    <property type="entry name" value="MCM_lid"/>
    <property type="match status" value="1"/>
</dbReference>
<dbReference type="GO" id="GO:0006270">
    <property type="term" value="P:DNA replication initiation"/>
    <property type="evidence" value="ECO:0007669"/>
    <property type="project" value="TreeGrafter"/>
</dbReference>
<dbReference type="GO" id="GO:0043138">
    <property type="term" value="F:3'-5' DNA helicase activity"/>
    <property type="evidence" value="ECO:0007669"/>
    <property type="project" value="TreeGrafter"/>
</dbReference>
<dbReference type="PROSITE" id="PS50051">
    <property type="entry name" value="MCM_2"/>
    <property type="match status" value="1"/>
</dbReference>
<sequence>TYPNHKMENDIKKAIVCLLFGGTRKRHPDGLTRRGDINLLLLGDPGTAKSQLLKLVERCSSAAGLTASVICDPVSRGFIMVLLADGGVVCIDDEFDKMRQDDSVTIHKAMEQQTISIAKAGITTTLNSRCSVLAAANSVYGRWDDTKGEENIDFTVHLSARTPAGSVEGEIDLSSLKKYIAYCRMKCGPRLSAESAEKLKNHYVLIEKRSSIPITVRQLEAIVRIAESLSKMRLVFFCVDNVIGSTYPNSVTLYRYCIYPNNVTLYRYCIYPNRVTLYRYCIYPNNVTLYRY</sequence>
<evidence type="ECO:0000256" key="2">
    <source>
        <dbReference type="ARBA" id="ARBA00022741"/>
    </source>
</evidence>
<evidence type="ECO:0000313" key="8">
    <source>
        <dbReference type="Proteomes" id="UP000694569"/>
    </source>
</evidence>
<dbReference type="GO" id="GO:0017116">
    <property type="term" value="F:single-stranded DNA helicase activity"/>
    <property type="evidence" value="ECO:0007669"/>
    <property type="project" value="TreeGrafter"/>
</dbReference>
<evidence type="ECO:0000256" key="5">
    <source>
        <dbReference type="RuleBase" id="RU004070"/>
    </source>
</evidence>
<evidence type="ECO:0000256" key="4">
    <source>
        <dbReference type="ARBA" id="ARBA00023125"/>
    </source>
</evidence>
<proteinExistence type="inferred from homology"/>
<dbReference type="GO" id="GO:0000727">
    <property type="term" value="P:double-strand break repair via break-induced replication"/>
    <property type="evidence" value="ECO:0007669"/>
    <property type="project" value="TreeGrafter"/>
</dbReference>
<dbReference type="GeneTree" id="ENSGT01150000286966"/>
<comment type="similarity">
    <text evidence="1 5">Belongs to the MCM family.</text>
</comment>
<dbReference type="GO" id="GO:0005524">
    <property type="term" value="F:ATP binding"/>
    <property type="evidence" value="ECO:0007669"/>
    <property type="project" value="UniProtKB-KW"/>
</dbReference>
<dbReference type="InterPro" id="IPR031327">
    <property type="entry name" value="MCM"/>
</dbReference>
<dbReference type="InterPro" id="IPR027417">
    <property type="entry name" value="P-loop_NTPase"/>
</dbReference>
<dbReference type="InterPro" id="IPR041562">
    <property type="entry name" value="MCM_lid"/>
</dbReference>
<evidence type="ECO:0000256" key="3">
    <source>
        <dbReference type="ARBA" id="ARBA00022840"/>
    </source>
</evidence>
<organism evidence="7 8">
    <name type="scientific">Leptobrachium leishanense</name>
    <name type="common">Leishan spiny toad</name>
    <dbReference type="NCBI Taxonomy" id="445787"/>
    <lineage>
        <taxon>Eukaryota</taxon>
        <taxon>Metazoa</taxon>
        <taxon>Chordata</taxon>
        <taxon>Craniata</taxon>
        <taxon>Vertebrata</taxon>
        <taxon>Euteleostomi</taxon>
        <taxon>Amphibia</taxon>
        <taxon>Batrachia</taxon>
        <taxon>Anura</taxon>
        <taxon>Pelobatoidea</taxon>
        <taxon>Megophryidae</taxon>
        <taxon>Leptobrachium</taxon>
    </lineage>
</organism>
<evidence type="ECO:0000313" key="7">
    <source>
        <dbReference type="Ensembl" id="ENSLLEP00000006984.1"/>
    </source>
</evidence>
<dbReference type="GO" id="GO:0042555">
    <property type="term" value="C:MCM complex"/>
    <property type="evidence" value="ECO:0007669"/>
    <property type="project" value="TreeGrafter"/>
</dbReference>
<reference evidence="7" key="2">
    <citation type="submission" date="2025-09" db="UniProtKB">
        <authorList>
            <consortium name="Ensembl"/>
        </authorList>
    </citation>
    <scope>IDENTIFICATION</scope>
</reference>